<accession>A0A117NFK3</accession>
<sequence>MLLVLLMGMPGNDTADPTTLLVVQTLGLGMELPLKPMAFPSVSSLLVVPGTLGQLKLLRLVHQLVLPLWDLDLGLPSR</sequence>
<dbReference type="EMBL" id="LKAM01000019">
    <property type="protein sequence ID" value="KUM45398.1"/>
    <property type="molecule type" value="Genomic_DNA"/>
</dbReference>
<evidence type="ECO:0000313" key="1">
    <source>
        <dbReference type="EMBL" id="KUM45398.1"/>
    </source>
</evidence>
<organism evidence="1">
    <name type="scientific">Picea glauca</name>
    <name type="common">White spruce</name>
    <name type="synonym">Pinus glauca</name>
    <dbReference type="NCBI Taxonomy" id="3330"/>
    <lineage>
        <taxon>Eukaryota</taxon>
        <taxon>Viridiplantae</taxon>
        <taxon>Streptophyta</taxon>
        <taxon>Embryophyta</taxon>
        <taxon>Tracheophyta</taxon>
        <taxon>Spermatophyta</taxon>
        <taxon>Pinopsida</taxon>
        <taxon>Pinidae</taxon>
        <taxon>Conifers I</taxon>
        <taxon>Pinales</taxon>
        <taxon>Pinaceae</taxon>
        <taxon>Picea</taxon>
    </lineage>
</organism>
<name>A0A117NFK3_PICGL</name>
<dbReference type="AlphaFoldDB" id="A0A117NFK3"/>
<gene>
    <name evidence="1" type="ORF">ABT39_MTgene2665</name>
</gene>
<proteinExistence type="predicted"/>
<comment type="caution">
    <text evidence="1">The sequence shown here is derived from an EMBL/GenBank/DDBJ whole genome shotgun (WGS) entry which is preliminary data.</text>
</comment>
<geneLocation type="mitochondrion" evidence="1"/>
<reference evidence="1" key="1">
    <citation type="journal article" date="2015" name="Genome Biol. Evol.">
        <title>Organellar Genomes of White Spruce (Picea glauca): Assembly and Annotation.</title>
        <authorList>
            <person name="Jackman S.D."/>
            <person name="Warren R.L."/>
            <person name="Gibb E.A."/>
            <person name="Vandervalk B.P."/>
            <person name="Mohamadi H."/>
            <person name="Chu J."/>
            <person name="Raymond A."/>
            <person name="Pleasance S."/>
            <person name="Coope R."/>
            <person name="Wildung M.R."/>
            <person name="Ritland C.E."/>
            <person name="Bousquet J."/>
            <person name="Jones S.J."/>
            <person name="Bohlmann J."/>
            <person name="Birol I."/>
        </authorList>
    </citation>
    <scope>NUCLEOTIDE SEQUENCE [LARGE SCALE GENOMIC DNA]</scope>
    <source>
        <tissue evidence="1">Flushing bud</tissue>
    </source>
</reference>
<protein>
    <submittedName>
        <fullName evidence="1">Uncharacterized protein</fullName>
    </submittedName>
</protein>
<keyword evidence="1" id="KW-0496">Mitochondrion</keyword>